<keyword evidence="1" id="KW-0812">Transmembrane</keyword>
<sequence length="397" mass="45553">MIKRLSTKVVVYTTTLVLITLFIFSMSSIFTIMALKKYALHKTEAIFRQNADENLEKEVVSYAKILKGAMDAKESISYMFGEAIEKEILYNKHNPSDLLENVFNEMNNVLDMRVIAIFDANGKLINKYPSFECVDVLRKHLNAFLTSESIRKIKYVDFHINKDDSVSFSFVYFGKDASKKPIYIVFDYKPYDMYSLIRTAQLYPYSQKYLWVINKKGVLIYDPPSKQHPLITLTDHVDLTDPKNGKLLADVVKKKILKGDTGVARYIFRGVDKFVGYTYVDKYGWGLGLTLPTEIFYKPIKDISKDIDSKTIYTLALFGLFSVIMILSTIVLAFFISKRITVPINETANAVEAILKGDYSRRLKPSGTEEIDKLSEVVNRLLDYFSNRENNEGEGKE</sequence>
<organism evidence="3 4">
    <name type="scientific">Hippea maritima (strain ATCC 700847 / DSM 10411 / MH2)</name>
    <dbReference type="NCBI Taxonomy" id="760142"/>
    <lineage>
        <taxon>Bacteria</taxon>
        <taxon>Pseudomonadati</taxon>
        <taxon>Campylobacterota</taxon>
        <taxon>Desulfurellia</taxon>
        <taxon>Desulfurellales</taxon>
        <taxon>Hippeaceae</taxon>
        <taxon>Hippea</taxon>
    </lineage>
</organism>
<dbReference type="HOGENOM" id="CLU_694028_0_0_7"/>
<feature type="transmembrane region" description="Helical" evidence="1">
    <location>
        <begin position="312"/>
        <end position="336"/>
    </location>
</feature>
<dbReference type="Gene3D" id="3.30.450.20">
    <property type="entry name" value="PAS domain"/>
    <property type="match status" value="1"/>
</dbReference>
<dbReference type="GO" id="GO:0016301">
    <property type="term" value="F:kinase activity"/>
    <property type="evidence" value="ECO:0007669"/>
    <property type="project" value="UniProtKB-KW"/>
</dbReference>
<feature type="transmembrane region" description="Helical" evidence="1">
    <location>
        <begin position="9"/>
        <end position="35"/>
    </location>
</feature>
<dbReference type="CDD" id="cd12912">
    <property type="entry name" value="PDC2_MCP_like"/>
    <property type="match status" value="1"/>
</dbReference>
<dbReference type="SMART" id="SM00304">
    <property type="entry name" value="HAMP"/>
    <property type="match status" value="1"/>
</dbReference>
<dbReference type="GO" id="GO:0007165">
    <property type="term" value="P:signal transduction"/>
    <property type="evidence" value="ECO:0007669"/>
    <property type="project" value="InterPro"/>
</dbReference>
<dbReference type="Gene3D" id="6.10.340.10">
    <property type="match status" value="1"/>
</dbReference>
<dbReference type="STRING" id="760142.Hipma_0351"/>
<dbReference type="AlphaFoldDB" id="F2LTK3"/>
<dbReference type="InterPro" id="IPR003660">
    <property type="entry name" value="HAMP_dom"/>
</dbReference>
<keyword evidence="3" id="KW-0418">Kinase</keyword>
<dbReference type="SUPFAM" id="SSF158472">
    <property type="entry name" value="HAMP domain-like"/>
    <property type="match status" value="1"/>
</dbReference>
<keyword evidence="4" id="KW-1185">Reference proteome</keyword>
<dbReference type="Pfam" id="PF00672">
    <property type="entry name" value="HAMP"/>
    <property type="match status" value="1"/>
</dbReference>
<dbReference type="eggNOG" id="COG5002">
    <property type="taxonomic scope" value="Bacteria"/>
</dbReference>
<evidence type="ECO:0000313" key="3">
    <source>
        <dbReference type="EMBL" id="AEA33328.1"/>
    </source>
</evidence>
<feature type="domain" description="HAMP" evidence="2">
    <location>
        <begin position="338"/>
        <end position="390"/>
    </location>
</feature>
<keyword evidence="3" id="KW-0808">Transferase</keyword>
<dbReference type="EMBL" id="CP002606">
    <property type="protein sequence ID" value="AEA33328.1"/>
    <property type="molecule type" value="Genomic_DNA"/>
</dbReference>
<protein>
    <submittedName>
        <fullName evidence="3">Histidine kinase HAMP region domain protein</fullName>
    </submittedName>
</protein>
<dbReference type="RefSeq" id="WP_013681372.1">
    <property type="nucleotide sequence ID" value="NC_015318.1"/>
</dbReference>
<evidence type="ECO:0000313" key="4">
    <source>
        <dbReference type="Proteomes" id="UP000008139"/>
    </source>
</evidence>
<reference evidence="3 4" key="1">
    <citation type="journal article" date="2011" name="Stand. Genomic Sci.">
        <title>Complete genome sequence of the thermophilic sulfur-reducer Hippea maritima type strain (MH(2)).</title>
        <authorList>
            <person name="Huntemann M."/>
            <person name="Lu M."/>
            <person name="Nolan M."/>
            <person name="Lapidus A."/>
            <person name="Lucas S."/>
            <person name="Hammon N."/>
            <person name="Deshpande S."/>
            <person name="Cheng J.F."/>
            <person name="Tapia R."/>
            <person name="Han C."/>
            <person name="Goodwin L."/>
            <person name="Pitluck S."/>
            <person name="Liolios K."/>
            <person name="Pagani I."/>
            <person name="Ivanova N."/>
            <person name="Ovchinikova G."/>
            <person name="Pati A."/>
            <person name="Chen A."/>
            <person name="Palaniappan K."/>
            <person name="Land M."/>
            <person name="Hauser L."/>
            <person name="Jeffries C.D."/>
            <person name="Detter J.C."/>
            <person name="Brambilla E.M."/>
            <person name="Rohde M."/>
            <person name="Spring S."/>
            <person name="Goker M."/>
            <person name="Woyke T."/>
            <person name="Bristow J."/>
            <person name="Eisen J.A."/>
            <person name="Markowitz V."/>
            <person name="Hugenholtz P."/>
            <person name="Kyrpides N.C."/>
            <person name="Klenk H.P."/>
            <person name="Mavromatis K."/>
        </authorList>
    </citation>
    <scope>NUCLEOTIDE SEQUENCE [LARGE SCALE GENOMIC DNA]</scope>
    <source>
        <strain evidence="4">ATCC 700847 / DSM 10411 / MH2</strain>
    </source>
</reference>
<evidence type="ECO:0000259" key="2">
    <source>
        <dbReference type="PROSITE" id="PS50885"/>
    </source>
</evidence>
<dbReference type="KEGG" id="hmr:Hipma_0351"/>
<keyword evidence="1" id="KW-1133">Transmembrane helix</keyword>
<dbReference type="OrthoDB" id="597657at2"/>
<keyword evidence="1" id="KW-0472">Membrane</keyword>
<proteinExistence type="predicted"/>
<accession>F2LTK3</accession>
<name>F2LTK3_HIPMA</name>
<dbReference type="PROSITE" id="PS50885">
    <property type="entry name" value="HAMP"/>
    <property type="match status" value="1"/>
</dbReference>
<dbReference type="InParanoid" id="F2LTK3"/>
<evidence type="ECO:0000256" key="1">
    <source>
        <dbReference type="SAM" id="Phobius"/>
    </source>
</evidence>
<dbReference type="CDD" id="cd06225">
    <property type="entry name" value="HAMP"/>
    <property type="match status" value="1"/>
</dbReference>
<dbReference type="Proteomes" id="UP000008139">
    <property type="component" value="Chromosome"/>
</dbReference>
<dbReference type="GO" id="GO:0016020">
    <property type="term" value="C:membrane"/>
    <property type="evidence" value="ECO:0007669"/>
    <property type="project" value="InterPro"/>
</dbReference>
<reference evidence="4" key="2">
    <citation type="submission" date="2011-03" db="EMBL/GenBank/DDBJ databases">
        <title>The complete genome of Hippea maritima DSM 10411.</title>
        <authorList>
            <consortium name="US DOE Joint Genome Institute (JGI-PGF)"/>
            <person name="Lucas S."/>
            <person name="Copeland A."/>
            <person name="Lapidus A."/>
            <person name="Bruce D."/>
            <person name="Goodwin L."/>
            <person name="Pitluck S."/>
            <person name="Peters L."/>
            <person name="Kyrpides N."/>
            <person name="Mavromatis K."/>
            <person name="Pagani I."/>
            <person name="Ivanova N."/>
            <person name="Mikhailova N."/>
            <person name="Lu M."/>
            <person name="Detter J.C."/>
            <person name="Tapia R."/>
            <person name="Han C."/>
            <person name="Land M."/>
            <person name="Hauser L."/>
            <person name="Markowitz V."/>
            <person name="Cheng J.-F."/>
            <person name="Hugenholtz P."/>
            <person name="Woyke T."/>
            <person name="Wu D."/>
            <person name="Spring S."/>
            <person name="Schroeder M."/>
            <person name="Brambilla E."/>
            <person name="Klenk H.-P."/>
            <person name="Eisen J.A."/>
        </authorList>
    </citation>
    <scope>NUCLEOTIDE SEQUENCE [LARGE SCALE GENOMIC DNA]</scope>
    <source>
        <strain evidence="4">ATCC 700847 / DSM 10411 / MH2</strain>
    </source>
</reference>
<gene>
    <name evidence="3" type="ordered locus">Hipma_0351</name>
</gene>